<dbReference type="GO" id="GO:0000070">
    <property type="term" value="P:mitotic sister chromatid segregation"/>
    <property type="evidence" value="ECO:0007669"/>
    <property type="project" value="TreeGrafter"/>
</dbReference>
<dbReference type="Proteomes" id="UP000823561">
    <property type="component" value="Chromosome 16"/>
</dbReference>
<dbReference type="GO" id="GO:0000796">
    <property type="term" value="C:condensin complex"/>
    <property type="evidence" value="ECO:0007669"/>
    <property type="project" value="TreeGrafter"/>
</dbReference>
<protein>
    <recommendedName>
        <fullName evidence="3">Condensin-2 complex subunit G2</fullName>
    </recommendedName>
</protein>
<dbReference type="GO" id="GO:0005634">
    <property type="term" value="C:nucleus"/>
    <property type="evidence" value="ECO:0007669"/>
    <property type="project" value="InterPro"/>
</dbReference>
<keyword evidence="2" id="KW-1185">Reference proteome</keyword>
<organism evidence="1 2">
    <name type="scientific">Alosa alosa</name>
    <name type="common">allis shad</name>
    <dbReference type="NCBI Taxonomy" id="278164"/>
    <lineage>
        <taxon>Eukaryota</taxon>
        <taxon>Metazoa</taxon>
        <taxon>Chordata</taxon>
        <taxon>Craniata</taxon>
        <taxon>Vertebrata</taxon>
        <taxon>Euteleostomi</taxon>
        <taxon>Actinopterygii</taxon>
        <taxon>Neopterygii</taxon>
        <taxon>Teleostei</taxon>
        <taxon>Clupei</taxon>
        <taxon>Clupeiformes</taxon>
        <taxon>Clupeoidei</taxon>
        <taxon>Clupeidae</taxon>
        <taxon>Alosa</taxon>
    </lineage>
</organism>
<dbReference type="InterPro" id="IPR024741">
    <property type="entry name" value="Condensin2_G2"/>
</dbReference>
<sequence length="1140" mass="128321">MSKREAFIKSVSISKTEDFFSFIKLHKDASEPFDLGELLQELQKAQRQSVWTSLAKLLQDAVVACPAERWNGTQLEKNEQDMEVEVPLDLKQTMQVILGVTEVAVASVETIEEEDTYTSLLDCASMLNDLLGFLPQSEAALQERVLGLFECWWTKGLHGKEELGLTVLQTSLRKRVPDMKRLWLFHEALISVPLDSELGLELANQLLQCFLNATHIKRDEGKRFLVFLFSWDLAFIRLIHKTVKNQLQFLRKAEIEHLAEIYFRAWKKASGPFLEEIESTCIQDFMQHGIQLHRTSPVLPKVRQILSYFHKQKFRQGLDEMLYRLYRPILWRALKGANGEVRANATLLFTEAFPLKDPSMDVAATDETLQRQLDTLFSLLDDQQPLVRSTAVLGTCTVLSKCWEFIPSDIIGDLLKKLVQQLAYDASSPDVRCAVFMCMSIILDNNLTHAVLENLLPLLRTSLHDTSEKVRVAFVEMLIKIKAVRATKFWKVCSMEHLLARLERDSPSVSKRIVNLLFSSFLPVNQSEMVWCERCVTLIQMNPKAARKFYLYAHLYTAPNNLGKLMLVIRKCLNSCIQKARDQEADDTTSANKENHSELDEVLSVRDMDTMARLLEVVVILWRSIQKSLQRNKEVMNYLVAKFATVLPEYMRFFQDDHACTVALLCMASLLPAASVPSFSCGVLPRLRKLEVGASVSNYSQILDCLCSWGQASHILELISDWLTEALANTSANDGSARRVRIQETMEAKPDLGLDFLDYMLTNPPTRDAVVNVALGKLRQLLKALGSYKSELYACVSAFEPPARARTTETAMKAFSLHSRLLVHLQSKFPEDRDFLQDMELSATWVTERILPFLVAPTEDVISMQQVKLAQRVMECCLIMSRDIIIVGVGDMEFSGQVLDLLSVVLLSERGYLCIPVILSVLSSLAKDCMSQSAPGQEQQMSVLIGVLTNIFHKILEVIALKLRKDQEEGAQVCVTSRSALMDFLTVAQELASVRPEGHDGVFSSLFAAIIVEISHALHKVSHTEQLSTPETAEDLPPLSSHILGILLKCPPAVTRSLFAMTQQSLDADEIDSLAGLVAVTNLLAVVKQTGQFRSELKSIALSVQRQMERHCAGIGESDEEIQKMLYGSSIKTVNDILMP</sequence>
<gene>
    <name evidence="1" type="ORF">AALO_G00209670</name>
</gene>
<evidence type="ECO:0000313" key="2">
    <source>
        <dbReference type="Proteomes" id="UP000823561"/>
    </source>
</evidence>
<dbReference type="Gene3D" id="1.25.10.10">
    <property type="entry name" value="Leucine-rich Repeat Variant"/>
    <property type="match status" value="1"/>
</dbReference>
<proteinExistence type="predicted"/>
<dbReference type="PANTHER" id="PTHR16199:SF4">
    <property type="entry name" value="CONDENSIN-2 COMPLEX SUBUNIT G2"/>
    <property type="match status" value="1"/>
</dbReference>
<dbReference type="AlphaFoldDB" id="A0AAV6G044"/>
<dbReference type="InterPro" id="IPR016024">
    <property type="entry name" value="ARM-type_fold"/>
</dbReference>
<accession>A0AAV6G044</accession>
<dbReference type="PANTHER" id="PTHR16199">
    <property type="entry name" value="CONDENSIN-2 COMPLEX SUBUNIT G2"/>
    <property type="match status" value="1"/>
</dbReference>
<evidence type="ECO:0000313" key="1">
    <source>
        <dbReference type="EMBL" id="KAG5268225.1"/>
    </source>
</evidence>
<comment type="caution">
    <text evidence="1">The sequence shown here is derived from an EMBL/GenBank/DDBJ whole genome shotgun (WGS) entry which is preliminary data.</text>
</comment>
<dbReference type="EMBL" id="JADWDJ010000016">
    <property type="protein sequence ID" value="KAG5268225.1"/>
    <property type="molecule type" value="Genomic_DNA"/>
</dbReference>
<reference evidence="1" key="1">
    <citation type="submission" date="2020-10" db="EMBL/GenBank/DDBJ databases">
        <title>Chromosome-scale genome assembly of the Allis shad, Alosa alosa.</title>
        <authorList>
            <person name="Margot Z."/>
            <person name="Christophe K."/>
            <person name="Cabau C."/>
            <person name="Louis A."/>
            <person name="Berthelot C."/>
            <person name="Parey E."/>
            <person name="Roest Crollius H."/>
            <person name="Montfort J."/>
            <person name="Robinson-Rechavi M."/>
            <person name="Bucao C."/>
            <person name="Bouchez O."/>
            <person name="Gislard M."/>
            <person name="Lluch J."/>
            <person name="Milhes M."/>
            <person name="Lampietro C."/>
            <person name="Lopez Roques C."/>
            <person name="Donnadieu C."/>
            <person name="Braasch I."/>
            <person name="Desvignes T."/>
            <person name="Postlethwait J."/>
            <person name="Bobe J."/>
            <person name="Guiguen Y."/>
        </authorList>
    </citation>
    <scope>NUCLEOTIDE SEQUENCE</scope>
    <source>
        <strain evidence="1">M-15738</strain>
        <tissue evidence="1">Blood</tissue>
    </source>
</reference>
<dbReference type="SUPFAM" id="SSF48371">
    <property type="entry name" value="ARM repeat"/>
    <property type="match status" value="1"/>
</dbReference>
<dbReference type="Pfam" id="PF12422">
    <property type="entry name" value="Condensin2nSMC"/>
    <property type="match status" value="1"/>
</dbReference>
<name>A0AAV6G044_9TELE</name>
<dbReference type="InterPro" id="IPR011989">
    <property type="entry name" value="ARM-like"/>
</dbReference>
<evidence type="ECO:0008006" key="3">
    <source>
        <dbReference type="Google" id="ProtNLM"/>
    </source>
</evidence>